<dbReference type="PANTHER" id="PTHR43085">
    <property type="entry name" value="HEXOKINASE FAMILY MEMBER"/>
    <property type="match status" value="1"/>
</dbReference>
<keyword evidence="4 7" id="KW-0418">Kinase</keyword>
<protein>
    <submittedName>
        <fullName evidence="7">Fructokinase</fullName>
        <ecNumber evidence="7">2.7.1.4</ecNumber>
    </submittedName>
</protein>
<dbReference type="EC" id="2.7.1.4" evidence="7"/>
<dbReference type="InterPro" id="IPR050306">
    <property type="entry name" value="PfkB_Carbo_kinase"/>
</dbReference>
<organism evidence="7">
    <name type="scientific">bioreactor metagenome</name>
    <dbReference type="NCBI Taxonomy" id="1076179"/>
    <lineage>
        <taxon>unclassified sequences</taxon>
        <taxon>metagenomes</taxon>
        <taxon>ecological metagenomes</taxon>
    </lineage>
</organism>
<evidence type="ECO:0000256" key="1">
    <source>
        <dbReference type="ARBA" id="ARBA00010688"/>
    </source>
</evidence>
<dbReference type="PROSITE" id="PS00584">
    <property type="entry name" value="PFKB_KINASES_2"/>
    <property type="match status" value="1"/>
</dbReference>
<dbReference type="InterPro" id="IPR002173">
    <property type="entry name" value="Carboh/pur_kinase_PfkB_CS"/>
</dbReference>
<comment type="caution">
    <text evidence="7">The sequence shown here is derived from an EMBL/GenBank/DDBJ whole genome shotgun (WGS) entry which is preliminary data.</text>
</comment>
<dbReference type="Pfam" id="PF00294">
    <property type="entry name" value="PfkB"/>
    <property type="match status" value="1"/>
</dbReference>
<keyword evidence="3" id="KW-0547">Nucleotide-binding</keyword>
<dbReference type="InterPro" id="IPR011611">
    <property type="entry name" value="PfkB_dom"/>
</dbReference>
<sequence>MIGVIGEALIDFISKPSKLATVSFDSHVGGCGLNAATAASLQGSPVGFIGKLSNDMFGMRILEHLVDNQVMFDPALCAAKQPSLLAFASLDEQKKASYAFYWKNSAPVSLDKDELLAVMQEHTDLRVVHIGSLVLALEPGCHAILAALKEYEPRPIIFLDPNVRPAVIDDRQAYLERMQEAFSLASLIKLSDEDLAYLHPHQDVKKLARKLAAEYSAHIILTLGRGGSIWFTAEGGEVSMPIIDLPVIDTVGAGDTFSGALLSYLHERDCFGSDGALPTLGELDEHLIKDALRWASAASAINCSRRGCDPPTKEEVQTLLSSL</sequence>
<dbReference type="GO" id="GO:0005524">
    <property type="term" value="F:ATP binding"/>
    <property type="evidence" value="ECO:0007669"/>
    <property type="project" value="UniProtKB-KW"/>
</dbReference>
<evidence type="ECO:0000256" key="3">
    <source>
        <dbReference type="ARBA" id="ARBA00022741"/>
    </source>
</evidence>
<dbReference type="GO" id="GO:0008865">
    <property type="term" value="F:fructokinase activity"/>
    <property type="evidence" value="ECO:0007669"/>
    <property type="project" value="UniProtKB-EC"/>
</dbReference>
<dbReference type="SUPFAM" id="SSF53613">
    <property type="entry name" value="Ribokinase-like"/>
    <property type="match status" value="1"/>
</dbReference>
<dbReference type="Gene3D" id="3.40.1190.20">
    <property type="match status" value="1"/>
</dbReference>
<reference evidence="7" key="1">
    <citation type="submission" date="2019-08" db="EMBL/GenBank/DDBJ databases">
        <authorList>
            <person name="Kucharzyk K."/>
            <person name="Murdoch R.W."/>
            <person name="Higgins S."/>
            <person name="Loffler F."/>
        </authorList>
    </citation>
    <scope>NUCLEOTIDE SEQUENCE</scope>
</reference>
<dbReference type="AlphaFoldDB" id="A0A644WMT3"/>
<dbReference type="PANTHER" id="PTHR43085:SF1">
    <property type="entry name" value="PSEUDOURIDINE KINASE-RELATED"/>
    <property type="match status" value="1"/>
</dbReference>
<accession>A0A644WMT3</accession>
<evidence type="ECO:0000313" key="7">
    <source>
        <dbReference type="EMBL" id="MPM04758.1"/>
    </source>
</evidence>
<name>A0A644WMT3_9ZZZZ</name>
<dbReference type="EMBL" id="VSSQ01001068">
    <property type="protein sequence ID" value="MPM04758.1"/>
    <property type="molecule type" value="Genomic_DNA"/>
</dbReference>
<evidence type="ECO:0000256" key="5">
    <source>
        <dbReference type="ARBA" id="ARBA00022840"/>
    </source>
</evidence>
<keyword evidence="5" id="KW-0067">ATP-binding</keyword>
<keyword evidence="2 7" id="KW-0808">Transferase</keyword>
<dbReference type="CDD" id="cd01167">
    <property type="entry name" value="bac_FRK"/>
    <property type="match status" value="1"/>
</dbReference>
<dbReference type="InterPro" id="IPR029056">
    <property type="entry name" value="Ribokinase-like"/>
</dbReference>
<evidence type="ECO:0000259" key="6">
    <source>
        <dbReference type="Pfam" id="PF00294"/>
    </source>
</evidence>
<gene>
    <name evidence="7" type="primary">scrK_5</name>
    <name evidence="7" type="ORF">SDC9_51037</name>
</gene>
<evidence type="ECO:0000256" key="2">
    <source>
        <dbReference type="ARBA" id="ARBA00022679"/>
    </source>
</evidence>
<feature type="domain" description="Carbohydrate kinase PfkB" evidence="6">
    <location>
        <begin position="4"/>
        <end position="312"/>
    </location>
</feature>
<evidence type="ECO:0000256" key="4">
    <source>
        <dbReference type="ARBA" id="ARBA00022777"/>
    </source>
</evidence>
<proteinExistence type="inferred from homology"/>
<comment type="similarity">
    <text evidence="1">Belongs to the carbohydrate kinase PfkB family.</text>
</comment>